<reference evidence="1 2" key="1">
    <citation type="submission" date="2020-01" db="EMBL/GenBank/DDBJ databases">
        <authorList>
            <person name="Chen S."/>
        </authorList>
    </citation>
    <scope>NUCLEOTIDE SEQUENCE [LARGE SCALE GENOMIC DNA]</scope>
    <source>
        <strain evidence="1 2">GS-10</strain>
    </source>
</reference>
<evidence type="ECO:0000313" key="2">
    <source>
        <dbReference type="Proteomes" id="UP000479043"/>
    </source>
</evidence>
<accession>A0A6L8LN54</accession>
<dbReference type="RefSeq" id="WP_160974882.1">
    <property type="nucleotide sequence ID" value="NZ_WWEN01000008.1"/>
</dbReference>
<proteinExistence type="predicted"/>
<dbReference type="EMBL" id="WWEN01000008">
    <property type="protein sequence ID" value="MYM56973.1"/>
    <property type="molecule type" value="Genomic_DNA"/>
</dbReference>
<gene>
    <name evidence="1" type="ORF">GR167_16775</name>
</gene>
<organism evidence="1 2">
    <name type="scientific">Thalassovita mangrovi</name>
    <dbReference type="NCBI Taxonomy" id="2692236"/>
    <lineage>
        <taxon>Bacteria</taxon>
        <taxon>Pseudomonadati</taxon>
        <taxon>Pseudomonadota</taxon>
        <taxon>Alphaproteobacteria</taxon>
        <taxon>Rhodobacterales</taxon>
        <taxon>Roseobacteraceae</taxon>
        <taxon>Thalassovita</taxon>
    </lineage>
</organism>
<evidence type="ECO:0000313" key="1">
    <source>
        <dbReference type="EMBL" id="MYM56973.1"/>
    </source>
</evidence>
<keyword evidence="2" id="KW-1185">Reference proteome</keyword>
<comment type="caution">
    <text evidence="1">The sequence shown here is derived from an EMBL/GenBank/DDBJ whole genome shotgun (WGS) entry which is preliminary data.</text>
</comment>
<sequence length="96" mass="10572">MQEVEKIIPSYPTIQEKSVDFPSMASNCNLIEYFSANVDAIGCKTSSAHGSEYRTGSECLESGLQLQHLYYVLSARSGPGASFSLESWPALCKDHY</sequence>
<protein>
    <submittedName>
        <fullName evidence="1">Uncharacterized protein</fullName>
    </submittedName>
</protein>
<dbReference type="Proteomes" id="UP000479043">
    <property type="component" value="Unassembled WGS sequence"/>
</dbReference>
<name>A0A6L8LN54_9RHOB</name>
<dbReference type="AlphaFoldDB" id="A0A6L8LN54"/>